<organism evidence="6 7">
    <name type="scientific">Nocardioides panacisoli</name>
    <dbReference type="NCBI Taxonomy" id="627624"/>
    <lineage>
        <taxon>Bacteria</taxon>
        <taxon>Bacillati</taxon>
        <taxon>Actinomycetota</taxon>
        <taxon>Actinomycetes</taxon>
        <taxon>Propionibacteriales</taxon>
        <taxon>Nocardioidaceae</taxon>
        <taxon>Nocardioides</taxon>
    </lineage>
</organism>
<dbReference type="SUPFAM" id="SSF46689">
    <property type="entry name" value="Homeodomain-like"/>
    <property type="match status" value="1"/>
</dbReference>
<keyword evidence="2 4" id="KW-0238">DNA-binding</keyword>
<evidence type="ECO:0000313" key="6">
    <source>
        <dbReference type="EMBL" id="GAA3824949.1"/>
    </source>
</evidence>
<accession>A0ABP7IRG5</accession>
<dbReference type="PROSITE" id="PS50977">
    <property type="entry name" value="HTH_TETR_2"/>
    <property type="match status" value="1"/>
</dbReference>
<keyword evidence="3" id="KW-0804">Transcription</keyword>
<dbReference type="Pfam" id="PF21597">
    <property type="entry name" value="TetR_C_43"/>
    <property type="match status" value="1"/>
</dbReference>
<dbReference type="PANTHER" id="PTHR30055:SF234">
    <property type="entry name" value="HTH-TYPE TRANSCRIPTIONAL REGULATOR BETI"/>
    <property type="match status" value="1"/>
</dbReference>
<gene>
    <name evidence="6" type="ORF">GCM10022242_27900</name>
</gene>
<proteinExistence type="predicted"/>
<dbReference type="SUPFAM" id="SSF48498">
    <property type="entry name" value="Tetracyclin repressor-like, C-terminal domain"/>
    <property type="match status" value="1"/>
</dbReference>
<name>A0ABP7IRG5_9ACTN</name>
<reference evidence="7" key="1">
    <citation type="journal article" date="2019" name="Int. J. Syst. Evol. Microbiol.">
        <title>The Global Catalogue of Microorganisms (GCM) 10K type strain sequencing project: providing services to taxonomists for standard genome sequencing and annotation.</title>
        <authorList>
            <consortium name="The Broad Institute Genomics Platform"/>
            <consortium name="The Broad Institute Genome Sequencing Center for Infectious Disease"/>
            <person name="Wu L."/>
            <person name="Ma J."/>
        </authorList>
    </citation>
    <scope>NUCLEOTIDE SEQUENCE [LARGE SCALE GENOMIC DNA]</scope>
    <source>
        <strain evidence="7">JCM 16953</strain>
    </source>
</reference>
<dbReference type="InterPro" id="IPR050109">
    <property type="entry name" value="HTH-type_TetR-like_transc_reg"/>
</dbReference>
<evidence type="ECO:0000256" key="4">
    <source>
        <dbReference type="PROSITE-ProRule" id="PRU00335"/>
    </source>
</evidence>
<dbReference type="PANTHER" id="PTHR30055">
    <property type="entry name" value="HTH-TYPE TRANSCRIPTIONAL REGULATOR RUTR"/>
    <property type="match status" value="1"/>
</dbReference>
<protein>
    <submittedName>
        <fullName evidence="6">TetR/AcrR family transcriptional regulator</fullName>
    </submittedName>
</protein>
<dbReference type="PRINTS" id="PR00455">
    <property type="entry name" value="HTHTETR"/>
</dbReference>
<dbReference type="Pfam" id="PF00440">
    <property type="entry name" value="TetR_N"/>
    <property type="match status" value="1"/>
</dbReference>
<evidence type="ECO:0000313" key="7">
    <source>
        <dbReference type="Proteomes" id="UP001501821"/>
    </source>
</evidence>
<dbReference type="InterPro" id="IPR009057">
    <property type="entry name" value="Homeodomain-like_sf"/>
</dbReference>
<evidence type="ECO:0000256" key="1">
    <source>
        <dbReference type="ARBA" id="ARBA00023015"/>
    </source>
</evidence>
<keyword evidence="7" id="KW-1185">Reference proteome</keyword>
<dbReference type="Gene3D" id="1.10.357.10">
    <property type="entry name" value="Tetracycline Repressor, domain 2"/>
    <property type="match status" value="1"/>
</dbReference>
<evidence type="ECO:0000256" key="3">
    <source>
        <dbReference type="ARBA" id="ARBA00023163"/>
    </source>
</evidence>
<sequence length="182" mass="19409">MRADAQRNRDRIVEVARAVFRQKGYDAPLDEIAREAGVGPGTLYRHFPTKDALIDAVMQAWVDSVETATDKALAHEGSARDLLLNWFETYVGVISAHKGGPAKLTTAIGVQDSPIRSKCAVLVSANERVLAQLAEQGALKPDVDAVQVARLVGGVATVADQSELAPDVVRPMLEVVADGVLA</sequence>
<comment type="caution">
    <text evidence="6">The sequence shown here is derived from an EMBL/GenBank/DDBJ whole genome shotgun (WGS) entry which is preliminary data.</text>
</comment>
<feature type="DNA-binding region" description="H-T-H motif" evidence="4">
    <location>
        <begin position="28"/>
        <end position="47"/>
    </location>
</feature>
<keyword evidence="1" id="KW-0805">Transcription regulation</keyword>
<evidence type="ECO:0000259" key="5">
    <source>
        <dbReference type="PROSITE" id="PS50977"/>
    </source>
</evidence>
<dbReference type="EMBL" id="BAABAH010000010">
    <property type="protein sequence ID" value="GAA3824949.1"/>
    <property type="molecule type" value="Genomic_DNA"/>
</dbReference>
<feature type="domain" description="HTH tetR-type" evidence="5">
    <location>
        <begin position="6"/>
        <end position="65"/>
    </location>
</feature>
<dbReference type="InterPro" id="IPR036271">
    <property type="entry name" value="Tet_transcr_reg_TetR-rel_C_sf"/>
</dbReference>
<evidence type="ECO:0000256" key="2">
    <source>
        <dbReference type="ARBA" id="ARBA00023125"/>
    </source>
</evidence>
<dbReference type="InterPro" id="IPR049445">
    <property type="entry name" value="TetR_SbtR-like_C"/>
</dbReference>
<dbReference type="InterPro" id="IPR001647">
    <property type="entry name" value="HTH_TetR"/>
</dbReference>
<dbReference type="RefSeq" id="WP_344776446.1">
    <property type="nucleotide sequence ID" value="NZ_BAABAH010000010.1"/>
</dbReference>
<dbReference type="Proteomes" id="UP001501821">
    <property type="component" value="Unassembled WGS sequence"/>
</dbReference>